<gene>
    <name evidence="1" type="ORF">I4F81_007463</name>
</gene>
<comment type="caution">
    <text evidence="1">The sequence shown here is derived from an EMBL/GenBank/DDBJ whole genome shotgun (WGS) entry which is preliminary data.</text>
</comment>
<organism evidence="1 2">
    <name type="scientific">Pyropia yezoensis</name>
    <name type="common">Susabi-nori</name>
    <name type="synonym">Porphyra yezoensis</name>
    <dbReference type="NCBI Taxonomy" id="2788"/>
    <lineage>
        <taxon>Eukaryota</taxon>
        <taxon>Rhodophyta</taxon>
        <taxon>Bangiophyceae</taxon>
        <taxon>Bangiales</taxon>
        <taxon>Bangiaceae</taxon>
        <taxon>Pyropia</taxon>
    </lineage>
</organism>
<evidence type="ECO:0000313" key="1">
    <source>
        <dbReference type="EMBL" id="KAK1864927.1"/>
    </source>
</evidence>
<proteinExistence type="predicted"/>
<name>A0ACC3C547_PYRYE</name>
<protein>
    <submittedName>
        <fullName evidence="1">Uncharacterized protein</fullName>
    </submittedName>
</protein>
<evidence type="ECO:0000313" key="2">
    <source>
        <dbReference type="Proteomes" id="UP000798662"/>
    </source>
</evidence>
<dbReference type="EMBL" id="CM020619">
    <property type="protein sequence ID" value="KAK1864927.1"/>
    <property type="molecule type" value="Genomic_DNA"/>
</dbReference>
<reference evidence="1" key="1">
    <citation type="submission" date="2019-11" db="EMBL/GenBank/DDBJ databases">
        <title>Nori genome reveals adaptations in red seaweeds to the harsh intertidal environment.</title>
        <authorList>
            <person name="Wang D."/>
            <person name="Mao Y."/>
        </authorList>
    </citation>
    <scope>NUCLEOTIDE SEQUENCE</scope>
    <source>
        <tissue evidence="1">Gametophyte</tissue>
    </source>
</reference>
<sequence length="301" mass="30164">MWYTAEFGRYSARGASASAVSSATAAADGPRSSARGAPRTGADSAAADSSAAQWERPRGAVLGVGVTPGVFVSDHALSAAGRTVVAAAAGDGETSVEAADGTVAAGVLTALDVTADVLPAAEGALFSGGYFQPPEAPPTLTGAAAVSASATTRQDRWRRWTAAVALGGPGAGGLPATTDMLASAGCGGVGGGIGGGVVSLGGRVRAPTRRPRDDGRGRCCAMGAEASVLCWGPTACPSWLARCRMRASLMGLGVSEVALRVLWAVRGRGGGVQWGRRVDISCLQWRRGGRRVGGGRRWAWG</sequence>
<dbReference type="Proteomes" id="UP000798662">
    <property type="component" value="Chromosome 2"/>
</dbReference>
<keyword evidence="2" id="KW-1185">Reference proteome</keyword>
<accession>A0ACC3C547</accession>